<proteinExistence type="predicted"/>
<reference evidence="1" key="1">
    <citation type="submission" date="2021-04" db="EMBL/GenBank/DDBJ databases">
        <title>Phycicoccus avicenniae sp. nov., a novel endophytic actinomycetes isolated from branch of Avicennia mariana.</title>
        <authorList>
            <person name="Tuo L."/>
        </authorList>
    </citation>
    <scope>NUCLEOTIDE SEQUENCE</scope>
    <source>
        <strain evidence="1">BSK3Z-2</strain>
    </source>
</reference>
<dbReference type="AlphaFoldDB" id="A0A941D984"/>
<gene>
    <name evidence="1" type="ORF">KC207_09040</name>
</gene>
<protein>
    <submittedName>
        <fullName evidence="1">Uncharacterized protein</fullName>
    </submittedName>
</protein>
<accession>A0A941D984</accession>
<evidence type="ECO:0000313" key="1">
    <source>
        <dbReference type="EMBL" id="MBR7743433.1"/>
    </source>
</evidence>
<dbReference type="RefSeq" id="WP_211602695.1">
    <property type="nucleotide sequence ID" value="NZ_JAGSNF010000012.1"/>
</dbReference>
<sequence>MRLWPLVDRGTRVGWRALGRPVDLAVDSWLDAPMHTAGPVGEGWLEAVAGRLDGVVVRDDPDAGLLPDLSVLDGPGFVAADLHPLVRDFYEHTAGWRMDAWSQWSPVFAPGGAAIAWAFGRRVQQLALPVRPLEVSRGIDSRVLPVRDGAGEQRWAGWLRRLRSTGDTVFSGAYRATALPGEGRPSVHVAFPLEEGNVQVFLAPSARADGALVLDSGPGPFGAPGAYVLVHEGGGHHVARVPVHERFFVFVDDEGVLRTDHDLRIGPARAMRLHYRMSR</sequence>
<keyword evidence="2" id="KW-1185">Reference proteome</keyword>
<dbReference type="Proteomes" id="UP000677016">
    <property type="component" value="Unassembled WGS sequence"/>
</dbReference>
<evidence type="ECO:0000313" key="2">
    <source>
        <dbReference type="Proteomes" id="UP000677016"/>
    </source>
</evidence>
<organism evidence="1 2">
    <name type="scientific">Phycicoccus avicenniae</name>
    <dbReference type="NCBI Taxonomy" id="2828860"/>
    <lineage>
        <taxon>Bacteria</taxon>
        <taxon>Bacillati</taxon>
        <taxon>Actinomycetota</taxon>
        <taxon>Actinomycetes</taxon>
        <taxon>Micrococcales</taxon>
        <taxon>Intrasporangiaceae</taxon>
        <taxon>Phycicoccus</taxon>
    </lineage>
</organism>
<comment type="caution">
    <text evidence="1">The sequence shown here is derived from an EMBL/GenBank/DDBJ whole genome shotgun (WGS) entry which is preliminary data.</text>
</comment>
<name>A0A941D984_9MICO</name>
<dbReference type="EMBL" id="JAGSNF010000012">
    <property type="protein sequence ID" value="MBR7743433.1"/>
    <property type="molecule type" value="Genomic_DNA"/>
</dbReference>